<protein>
    <submittedName>
        <fullName evidence="10">Rhomboid family protein, putative (AFU_orthologue AFUA_1G09150)</fullName>
    </submittedName>
</protein>
<sequence>MSNVFGVTWRTTCLGLRSPSLHPPNLAAPFCPLGRQISPAWSLDSTPRRLLSSKRLSTILLPDTRVSADRPCFPNRIRPRSFQSSAVLLANKPTIPPVEKGVKLRDVPFSKTEIDKIFGSRNKMSPAMGNRVLSVLQARRLAGTLDLDLPADITRATRPSMINVGLEYLRKNYPMDEDAAIIARIEREEREYEEKLAREAEELGLYKPQSGTYGAELGEQNDPSGRSVLKAIRERNEKRLLAEAEKKRQEWLEGEENYREKLKEHMAKNTALQKIEDTTALEVKGRADPSQRPLLAWIQKHHLRATDTETDFSNLTTSSRLIPSLIFTLMVLALCYGFAVTYQPPAKADRMWPSLPPAAATVSAIIGLNVGIFVLWRAWPPAWRLLNRYFISVAAYPRVFGLVGNVFSHQHLMHLGINMSVLWFFGTKLHDEIGRGNFLALYIASGVFGSFASLTMHVLRNSLFLTSLGASSAIAGVLAASALLHPGDKWTIAFLPREWQESLSAPAWMFFAGLVTFDIVGAVMKRHVPKLDYYAHLGGYLTGAVFALNYRARARREREKNRGWLDRVISR</sequence>
<dbReference type="GeneID" id="2877147"/>
<dbReference type="InterPro" id="IPR022764">
    <property type="entry name" value="Peptidase_S54_rhomboid_dom"/>
</dbReference>
<dbReference type="GO" id="GO:0004252">
    <property type="term" value="F:serine-type endopeptidase activity"/>
    <property type="evidence" value="ECO:0000318"/>
    <property type="project" value="GO_Central"/>
</dbReference>
<feature type="coiled-coil region" evidence="7">
    <location>
        <begin position="175"/>
        <end position="202"/>
    </location>
</feature>
<reference evidence="11" key="1">
    <citation type="journal article" date="2005" name="Nature">
        <title>Sequencing of Aspergillus nidulans and comparative analysis with A. fumigatus and A. oryzae.</title>
        <authorList>
            <person name="Galagan J.E."/>
            <person name="Calvo S.E."/>
            <person name="Cuomo C."/>
            <person name="Ma L.J."/>
            <person name="Wortman J.R."/>
            <person name="Batzoglou S."/>
            <person name="Lee S.I."/>
            <person name="Basturkmen M."/>
            <person name="Spevak C.C."/>
            <person name="Clutterbuck J."/>
            <person name="Kapitonov V."/>
            <person name="Jurka J."/>
            <person name="Scazzocchio C."/>
            <person name="Farman M."/>
            <person name="Butler J."/>
            <person name="Purcell S."/>
            <person name="Harris S."/>
            <person name="Braus G.H."/>
            <person name="Draht O."/>
            <person name="Busch S."/>
            <person name="D'Enfert C."/>
            <person name="Bouchier C."/>
            <person name="Goldman G.H."/>
            <person name="Bell-Pedersen D."/>
            <person name="Griffiths-Jones S."/>
            <person name="Doonan J.H."/>
            <person name="Yu J."/>
            <person name="Vienken K."/>
            <person name="Pain A."/>
            <person name="Freitag M."/>
            <person name="Selker E.U."/>
            <person name="Archer D.B."/>
            <person name="Penalva M.A."/>
            <person name="Oakley B.R."/>
            <person name="Momany M."/>
            <person name="Tanaka T."/>
            <person name="Kumagai T."/>
            <person name="Asai K."/>
            <person name="Machida M."/>
            <person name="Nierman W.C."/>
            <person name="Denning D.W."/>
            <person name="Caddick M."/>
            <person name="Hynes M."/>
            <person name="Paoletti M."/>
            <person name="Fischer R."/>
            <person name="Miller B."/>
            <person name="Dyer P."/>
            <person name="Sachs M.S."/>
            <person name="Osmani S.A."/>
            <person name="Birren B.W."/>
        </authorList>
    </citation>
    <scope>NUCLEOTIDE SEQUENCE [LARGE SCALE GENOMIC DNA]</scope>
    <source>
        <strain evidence="11">FGSC A4 / ATCC 38163 / CBS 112.46 / NRRL 194 / M139</strain>
    </source>
</reference>
<dbReference type="FunFam" id="1.20.1540.10:FF:000012">
    <property type="entry name" value="Rhomboid family protein"/>
    <property type="match status" value="1"/>
</dbReference>
<dbReference type="GO" id="GO:0006465">
    <property type="term" value="P:signal peptide processing"/>
    <property type="evidence" value="ECO:0000318"/>
    <property type="project" value="GO_Central"/>
</dbReference>
<name>C8VRV7_EMENI</name>
<dbReference type="OMA" id="PAWRMLN"/>
<dbReference type="Pfam" id="PF01694">
    <property type="entry name" value="Rhomboid"/>
    <property type="match status" value="1"/>
</dbReference>
<dbReference type="STRING" id="227321.C8VRV7"/>
<dbReference type="VEuPathDB" id="FungiDB:AN1372"/>
<evidence type="ECO:0000256" key="2">
    <source>
        <dbReference type="ARBA" id="ARBA00009045"/>
    </source>
</evidence>
<dbReference type="KEGG" id="ani:ANIA_01372"/>
<feature type="transmembrane region" description="Helical" evidence="8">
    <location>
        <begin position="354"/>
        <end position="379"/>
    </location>
</feature>
<feature type="transmembrane region" description="Helical" evidence="8">
    <location>
        <begin position="464"/>
        <end position="484"/>
    </location>
</feature>
<keyword evidence="6 8" id="KW-0472">Membrane</keyword>
<reference evidence="11" key="2">
    <citation type="journal article" date="2009" name="Fungal Genet. Biol.">
        <title>The 2008 update of the Aspergillus nidulans genome annotation: a community effort.</title>
        <authorList>
            <person name="Wortman J.R."/>
            <person name="Gilsenan J.M."/>
            <person name="Joardar V."/>
            <person name="Deegan J."/>
            <person name="Clutterbuck J."/>
            <person name="Andersen M.R."/>
            <person name="Archer D."/>
            <person name="Bencina M."/>
            <person name="Braus G."/>
            <person name="Coutinho P."/>
            <person name="von Dohren H."/>
            <person name="Doonan J."/>
            <person name="Driessen A.J."/>
            <person name="Durek P."/>
            <person name="Espeso E."/>
            <person name="Fekete E."/>
            <person name="Flipphi M."/>
            <person name="Estrada C.G."/>
            <person name="Geysens S."/>
            <person name="Goldman G."/>
            <person name="de Groot P.W."/>
            <person name="Hansen K."/>
            <person name="Harris S.D."/>
            <person name="Heinekamp T."/>
            <person name="Helmstaedt K."/>
            <person name="Henrissat B."/>
            <person name="Hofmann G."/>
            <person name="Homan T."/>
            <person name="Horio T."/>
            <person name="Horiuchi H."/>
            <person name="James S."/>
            <person name="Jones M."/>
            <person name="Karaffa L."/>
            <person name="Karanyi Z."/>
            <person name="Kato M."/>
            <person name="Keller N."/>
            <person name="Kelly D.E."/>
            <person name="Kiel J.A."/>
            <person name="Kim J.M."/>
            <person name="van der Klei I.J."/>
            <person name="Klis F.M."/>
            <person name="Kovalchuk A."/>
            <person name="Krasevec N."/>
            <person name="Kubicek C.P."/>
            <person name="Liu B."/>
            <person name="Maccabe A."/>
            <person name="Meyer V."/>
            <person name="Mirabito P."/>
            <person name="Miskei M."/>
            <person name="Mos M."/>
            <person name="Mullins J."/>
            <person name="Nelson D.R."/>
            <person name="Nielsen J."/>
            <person name="Oakley B.R."/>
            <person name="Osmani S.A."/>
            <person name="Pakula T."/>
            <person name="Paszewski A."/>
            <person name="Paulsen I."/>
            <person name="Pilsyk S."/>
            <person name="Pocsi I."/>
            <person name="Punt P.J."/>
            <person name="Ram A.F."/>
            <person name="Ren Q."/>
            <person name="Robellet X."/>
            <person name="Robson G."/>
            <person name="Seiboth B."/>
            <person name="van Solingen P."/>
            <person name="Specht T."/>
            <person name="Sun J."/>
            <person name="Taheri-Talesh N."/>
            <person name="Takeshita N."/>
            <person name="Ussery D."/>
            <person name="vanKuyk P.A."/>
            <person name="Visser H."/>
            <person name="van de Vondervoort P.J."/>
            <person name="de Vries R.P."/>
            <person name="Walton J."/>
            <person name="Xiang X."/>
            <person name="Xiong Y."/>
            <person name="Zeng A.P."/>
            <person name="Brandt B.W."/>
            <person name="Cornell M.J."/>
            <person name="van den Hondel C.A."/>
            <person name="Visser J."/>
            <person name="Oliver S.G."/>
            <person name="Turner G."/>
        </authorList>
    </citation>
    <scope>GENOME REANNOTATION</scope>
    <source>
        <strain evidence="11">FGSC A4 / ATCC 38163 / CBS 112.46 / NRRL 194 / M139</strain>
    </source>
</reference>
<dbReference type="EMBL" id="BN001308">
    <property type="protein sequence ID" value="CBF87629.1"/>
    <property type="molecule type" value="Genomic_DNA"/>
</dbReference>
<dbReference type="GO" id="GO:0016020">
    <property type="term" value="C:membrane"/>
    <property type="evidence" value="ECO:0007669"/>
    <property type="project" value="UniProtKB-SubCell"/>
</dbReference>
<dbReference type="OrthoDB" id="10260614at2759"/>
<keyword evidence="3 8" id="KW-0812">Transmembrane</keyword>
<keyword evidence="5 8" id="KW-1133">Transmembrane helix</keyword>
<dbReference type="RefSeq" id="XP_658976.2">
    <property type="nucleotide sequence ID" value="XM_653884.2"/>
</dbReference>
<dbReference type="InterPro" id="IPR035952">
    <property type="entry name" value="Rhomboid-like_sf"/>
</dbReference>
<dbReference type="SUPFAM" id="SSF144091">
    <property type="entry name" value="Rhomboid-like"/>
    <property type="match status" value="1"/>
</dbReference>
<dbReference type="eggNOG" id="KOG2980">
    <property type="taxonomic scope" value="Eukaryota"/>
</dbReference>
<keyword evidence="7" id="KW-0175">Coiled coil</keyword>
<feature type="transmembrane region" description="Helical" evidence="8">
    <location>
        <begin position="533"/>
        <end position="552"/>
    </location>
</feature>
<organism evidence="10 11">
    <name type="scientific">Emericella nidulans (strain FGSC A4 / ATCC 38163 / CBS 112.46 / NRRL 194 / M139)</name>
    <name type="common">Aspergillus nidulans</name>
    <dbReference type="NCBI Taxonomy" id="227321"/>
    <lineage>
        <taxon>Eukaryota</taxon>
        <taxon>Fungi</taxon>
        <taxon>Dikarya</taxon>
        <taxon>Ascomycota</taxon>
        <taxon>Pezizomycotina</taxon>
        <taxon>Eurotiomycetes</taxon>
        <taxon>Eurotiomycetidae</taxon>
        <taxon>Eurotiales</taxon>
        <taxon>Aspergillaceae</taxon>
        <taxon>Aspergillus</taxon>
        <taxon>Aspergillus subgen. Nidulantes</taxon>
    </lineage>
</organism>
<gene>
    <name evidence="10" type="ORF">ANIA_01372</name>
</gene>
<comment type="similarity">
    <text evidence="2">Belongs to the peptidase S54 family.</text>
</comment>
<dbReference type="InterPro" id="IPR050925">
    <property type="entry name" value="Rhomboid_protease_S54"/>
</dbReference>
<dbReference type="AlphaFoldDB" id="C8VRV7"/>
<dbReference type="MEROPS" id="S54.007"/>
<feature type="transmembrane region" description="Helical" evidence="8">
    <location>
        <begin position="321"/>
        <end position="342"/>
    </location>
</feature>
<evidence type="ECO:0000256" key="6">
    <source>
        <dbReference type="ARBA" id="ARBA00023136"/>
    </source>
</evidence>
<comment type="subcellular location">
    <subcellularLocation>
        <location evidence="1">Membrane</location>
        <topology evidence="1">Multi-pass membrane protein</topology>
    </subcellularLocation>
</comment>
<evidence type="ECO:0000256" key="5">
    <source>
        <dbReference type="ARBA" id="ARBA00022989"/>
    </source>
</evidence>
<evidence type="ECO:0000256" key="1">
    <source>
        <dbReference type="ARBA" id="ARBA00004141"/>
    </source>
</evidence>
<accession>C8VRV7</accession>
<dbReference type="PANTHER" id="PTHR43731:SF14">
    <property type="entry name" value="PRESENILIN-ASSOCIATED RHOMBOID-LIKE PROTEIN, MITOCHONDRIAL"/>
    <property type="match status" value="1"/>
</dbReference>
<dbReference type="Gene3D" id="1.20.1540.10">
    <property type="entry name" value="Rhomboid-like"/>
    <property type="match status" value="1"/>
</dbReference>
<evidence type="ECO:0000313" key="10">
    <source>
        <dbReference type="EMBL" id="CBF87629.1"/>
    </source>
</evidence>
<proteinExistence type="inferred from homology"/>
<keyword evidence="11" id="KW-1185">Reference proteome</keyword>
<keyword evidence="4" id="KW-0378">Hydrolase</keyword>
<evidence type="ECO:0000313" key="11">
    <source>
        <dbReference type="Proteomes" id="UP000000560"/>
    </source>
</evidence>
<feature type="domain" description="Peptidase S54 rhomboid" evidence="9">
    <location>
        <begin position="399"/>
        <end position="548"/>
    </location>
</feature>
<feature type="transmembrane region" description="Helical" evidence="8">
    <location>
        <begin position="438"/>
        <end position="458"/>
    </location>
</feature>
<evidence type="ECO:0000256" key="8">
    <source>
        <dbReference type="SAM" id="Phobius"/>
    </source>
</evidence>
<dbReference type="HOGENOM" id="CLU_026938_0_0_1"/>
<dbReference type="PANTHER" id="PTHR43731">
    <property type="entry name" value="RHOMBOID PROTEASE"/>
    <property type="match status" value="1"/>
</dbReference>
<evidence type="ECO:0000256" key="3">
    <source>
        <dbReference type="ARBA" id="ARBA00022692"/>
    </source>
</evidence>
<dbReference type="InParanoid" id="C8VRV7"/>
<evidence type="ECO:0000256" key="7">
    <source>
        <dbReference type="SAM" id="Coils"/>
    </source>
</evidence>
<evidence type="ECO:0000259" key="9">
    <source>
        <dbReference type="Pfam" id="PF01694"/>
    </source>
</evidence>
<dbReference type="Proteomes" id="UP000000560">
    <property type="component" value="Chromosome VIII"/>
</dbReference>
<evidence type="ECO:0000256" key="4">
    <source>
        <dbReference type="ARBA" id="ARBA00022801"/>
    </source>
</evidence>